<dbReference type="Proteomes" id="UP000636960">
    <property type="component" value="Unassembled WGS sequence"/>
</dbReference>
<accession>A0A919N1I6</accession>
<keyword evidence="2" id="KW-1185">Reference proteome</keyword>
<name>A0A919N1I6_9ACTN</name>
<dbReference type="RefSeq" id="WP_203790349.1">
    <property type="nucleotide sequence ID" value="NZ_BOMV01000106.1"/>
</dbReference>
<proteinExistence type="predicted"/>
<reference evidence="1" key="1">
    <citation type="submission" date="2021-01" db="EMBL/GenBank/DDBJ databases">
        <title>Whole genome shotgun sequence of Actinoplanes rishiriensis NBRC 108556.</title>
        <authorList>
            <person name="Komaki H."/>
            <person name="Tamura T."/>
        </authorList>
    </citation>
    <scope>NUCLEOTIDE SEQUENCE</scope>
    <source>
        <strain evidence="1">NBRC 108556</strain>
    </source>
</reference>
<protein>
    <submittedName>
        <fullName evidence="1">Uncharacterized protein</fullName>
    </submittedName>
</protein>
<gene>
    <name evidence="1" type="ORF">Ari01nite_90200</name>
</gene>
<comment type="caution">
    <text evidence="1">The sequence shown here is derived from an EMBL/GenBank/DDBJ whole genome shotgun (WGS) entry which is preliminary data.</text>
</comment>
<sequence>MGLQSKRLDQLKSPKAVAQLTTELATYLTVYRDVQVVYDGQTIDPDASIERRDEYDVEFTPEGAPAQAATLRVLEWSMRTDRELHLCDADGITVDITDVGIQAPGFQFTAYVLWEHMPEHHADFLLGEGRLDSHVGALITVARDKLREHFKGRAVEQRHEVVQQWKTTGVYPYAGEPETDTDKLERETFDLVAATVHRQIPRGKKQLRSTLTLLREAVRHQPDTMHELLDELFRLTGDEKANLKSLLDRTSLAAVIKASTSVSDRLTFLTALGHMVFDPEVRKLVKERSQLHKILENEVWVFGERFNLLVSDRSLDAVLDRHLEHLGRPNRNPDPVRRLDGRTGIVDLMLSRARKDHDRHQHLIVELKAPGVTVGHKEINQIQDYALAVLNDPQFADVRVDWDFWLITTTMTDFAKAKTRSPDRPPGCIEVFQSETATARVWLRSWSQVIDDCRERLTYFTEQFAHDPTVDHAMEYLHAHHNGRIPDILVPGPRPQQATDEANVS</sequence>
<dbReference type="EMBL" id="BOMV01000106">
    <property type="protein sequence ID" value="GIF01556.1"/>
    <property type="molecule type" value="Genomic_DNA"/>
</dbReference>
<evidence type="ECO:0000313" key="1">
    <source>
        <dbReference type="EMBL" id="GIF01556.1"/>
    </source>
</evidence>
<evidence type="ECO:0000313" key="2">
    <source>
        <dbReference type="Proteomes" id="UP000636960"/>
    </source>
</evidence>
<organism evidence="1 2">
    <name type="scientific">Paractinoplanes rishiriensis</name>
    <dbReference type="NCBI Taxonomy" id="1050105"/>
    <lineage>
        <taxon>Bacteria</taxon>
        <taxon>Bacillati</taxon>
        <taxon>Actinomycetota</taxon>
        <taxon>Actinomycetes</taxon>
        <taxon>Micromonosporales</taxon>
        <taxon>Micromonosporaceae</taxon>
        <taxon>Paractinoplanes</taxon>
    </lineage>
</organism>
<dbReference type="AlphaFoldDB" id="A0A919N1I6"/>